<accession>A0A0C4DXV7</accession>
<reference evidence="2" key="3">
    <citation type="submission" date="2011-03" db="EMBL/GenBank/DDBJ databases">
        <title>Annotation of Magnaporthe poae ATCC 64411.</title>
        <authorList>
            <person name="Ma L.-J."/>
            <person name="Dead R."/>
            <person name="Young S.K."/>
            <person name="Zeng Q."/>
            <person name="Gargeya S."/>
            <person name="Fitzgerald M."/>
            <person name="Haas B."/>
            <person name="Abouelleil A."/>
            <person name="Alvarado L."/>
            <person name="Arachchi H.M."/>
            <person name="Berlin A."/>
            <person name="Brown A."/>
            <person name="Chapman S.B."/>
            <person name="Chen Z."/>
            <person name="Dunbar C."/>
            <person name="Freedman E."/>
            <person name="Gearin G."/>
            <person name="Gellesch M."/>
            <person name="Goldberg J."/>
            <person name="Griggs A."/>
            <person name="Gujja S."/>
            <person name="Heiman D."/>
            <person name="Howarth C."/>
            <person name="Larson L."/>
            <person name="Lui A."/>
            <person name="MacDonald P.J.P."/>
            <person name="Mehta T."/>
            <person name="Montmayeur A."/>
            <person name="Murphy C."/>
            <person name="Neiman D."/>
            <person name="Pearson M."/>
            <person name="Priest M."/>
            <person name="Roberts A."/>
            <person name="Saif S."/>
            <person name="Shea T."/>
            <person name="Shenoy N."/>
            <person name="Sisk P."/>
            <person name="Stolte C."/>
            <person name="Sykes S."/>
            <person name="Yandava C."/>
            <person name="Wortman J."/>
            <person name="Nusbaum C."/>
            <person name="Birren B."/>
        </authorList>
    </citation>
    <scope>NUCLEOTIDE SEQUENCE</scope>
    <source>
        <strain evidence="2">ATCC 64411</strain>
    </source>
</reference>
<dbReference type="EMBL" id="ADBL01001137">
    <property type="status" value="NOT_ANNOTATED_CDS"/>
    <property type="molecule type" value="Genomic_DNA"/>
</dbReference>
<dbReference type="VEuPathDB" id="FungiDB:MAPG_04864"/>
<feature type="compositionally biased region" description="Low complexity" evidence="1">
    <location>
        <begin position="169"/>
        <end position="190"/>
    </location>
</feature>
<reference evidence="3" key="4">
    <citation type="journal article" date="2015" name="G3 (Bethesda)">
        <title>Genome sequences of three phytopathogenic species of the Magnaporthaceae family of fungi.</title>
        <authorList>
            <person name="Okagaki L.H."/>
            <person name="Nunes C.C."/>
            <person name="Sailsbery J."/>
            <person name="Clay B."/>
            <person name="Brown D."/>
            <person name="John T."/>
            <person name="Oh Y."/>
            <person name="Young N."/>
            <person name="Fitzgerald M."/>
            <person name="Haas B.J."/>
            <person name="Zeng Q."/>
            <person name="Young S."/>
            <person name="Adiconis X."/>
            <person name="Fan L."/>
            <person name="Levin J.Z."/>
            <person name="Mitchell T.K."/>
            <person name="Okubara P.A."/>
            <person name="Farman M.L."/>
            <person name="Kohn L.M."/>
            <person name="Birren B."/>
            <person name="Ma L.-J."/>
            <person name="Dean R.A."/>
        </authorList>
    </citation>
    <scope>NUCLEOTIDE SEQUENCE</scope>
    <source>
        <strain evidence="3">ATCC 64411 / 73-15</strain>
    </source>
</reference>
<evidence type="ECO:0000256" key="1">
    <source>
        <dbReference type="SAM" id="MobiDB-lite"/>
    </source>
</evidence>
<dbReference type="EMBL" id="GL876969">
    <property type="protein sequence ID" value="KLU85844.1"/>
    <property type="molecule type" value="Genomic_DNA"/>
</dbReference>
<evidence type="ECO:0000313" key="2">
    <source>
        <dbReference type="EMBL" id="KLU85844.1"/>
    </source>
</evidence>
<protein>
    <submittedName>
        <fullName evidence="2 3">Uncharacterized protein</fullName>
    </submittedName>
</protein>
<dbReference type="AlphaFoldDB" id="A0A0C4DXV7"/>
<sequence length="234" mass="25380">MERKSSDDSVRKLHRQVLRERPGLANSPISMLFLQIEKRFYKATPAVNDGTMFLVSEQDLKDLEEVLLDLWMAAESPAQFQDVDVDSPARPAVGSSAQYEVGSSARSEAGPSARREVGSSPRTEAGSSVGPEEVGSFIPHEDEADDSFMPPEDGMVDSFDPPENETVHSQAHGAPQAALAAASGQMARASTQTPRSGEGWDMSRVDLTHPNFYAHLQEESSMPLVDGLTASYDI</sequence>
<dbReference type="Proteomes" id="UP000011715">
    <property type="component" value="Unassembled WGS sequence"/>
</dbReference>
<feature type="region of interest" description="Disordered" evidence="1">
    <location>
        <begin position="82"/>
        <end position="203"/>
    </location>
</feature>
<proteinExistence type="predicted"/>
<evidence type="ECO:0000313" key="4">
    <source>
        <dbReference type="Proteomes" id="UP000011715"/>
    </source>
</evidence>
<evidence type="ECO:0000313" key="3">
    <source>
        <dbReference type="EnsemblFungi" id="MAPG_04864T0"/>
    </source>
</evidence>
<name>A0A0C4DXV7_MAGP6</name>
<reference evidence="2" key="1">
    <citation type="submission" date="2010-05" db="EMBL/GenBank/DDBJ databases">
        <title>The Genome Sequence of Magnaporthe poae strain ATCC 64411.</title>
        <authorList>
            <consortium name="The Broad Institute Genome Sequencing Platform"/>
            <consortium name="Broad Institute Genome Sequencing Center for Infectious Disease"/>
            <person name="Ma L.-J."/>
            <person name="Dead R."/>
            <person name="Young S."/>
            <person name="Zeng Q."/>
            <person name="Koehrsen M."/>
            <person name="Alvarado L."/>
            <person name="Berlin A."/>
            <person name="Chapman S.B."/>
            <person name="Chen Z."/>
            <person name="Freedman E."/>
            <person name="Gellesch M."/>
            <person name="Goldberg J."/>
            <person name="Griggs A."/>
            <person name="Gujja S."/>
            <person name="Heilman E.R."/>
            <person name="Heiman D."/>
            <person name="Hepburn T."/>
            <person name="Howarth C."/>
            <person name="Jen D."/>
            <person name="Larson L."/>
            <person name="Mehta T."/>
            <person name="Neiman D."/>
            <person name="Pearson M."/>
            <person name="Roberts A."/>
            <person name="Saif S."/>
            <person name="Shea T."/>
            <person name="Shenoy N."/>
            <person name="Sisk P."/>
            <person name="Stolte C."/>
            <person name="Sykes S."/>
            <person name="Walk T."/>
            <person name="White J."/>
            <person name="Yandava C."/>
            <person name="Haas B."/>
            <person name="Nusbaum C."/>
            <person name="Birren B."/>
        </authorList>
    </citation>
    <scope>NUCLEOTIDE SEQUENCE</scope>
    <source>
        <strain evidence="2">ATCC 64411</strain>
    </source>
</reference>
<dbReference type="EnsemblFungi" id="MAPG_04864T0">
    <property type="protein sequence ID" value="MAPG_04864T0"/>
    <property type="gene ID" value="MAPG_04864"/>
</dbReference>
<organism evidence="3 4">
    <name type="scientific">Magnaporthiopsis poae (strain ATCC 64411 / 73-15)</name>
    <name type="common">Kentucky bluegrass fungus</name>
    <name type="synonym">Magnaporthe poae</name>
    <dbReference type="NCBI Taxonomy" id="644358"/>
    <lineage>
        <taxon>Eukaryota</taxon>
        <taxon>Fungi</taxon>
        <taxon>Dikarya</taxon>
        <taxon>Ascomycota</taxon>
        <taxon>Pezizomycotina</taxon>
        <taxon>Sordariomycetes</taxon>
        <taxon>Sordariomycetidae</taxon>
        <taxon>Magnaporthales</taxon>
        <taxon>Magnaporthaceae</taxon>
        <taxon>Magnaporthiopsis</taxon>
    </lineage>
</organism>
<keyword evidence="4" id="KW-1185">Reference proteome</keyword>
<gene>
    <name evidence="2" type="ORF">MAPG_04864</name>
</gene>
<reference evidence="4" key="2">
    <citation type="submission" date="2010-05" db="EMBL/GenBank/DDBJ databases">
        <title>The genome sequence of Magnaporthe poae strain ATCC 64411.</title>
        <authorList>
            <person name="Ma L.-J."/>
            <person name="Dead R."/>
            <person name="Young S."/>
            <person name="Zeng Q."/>
            <person name="Koehrsen M."/>
            <person name="Alvarado L."/>
            <person name="Berlin A."/>
            <person name="Chapman S.B."/>
            <person name="Chen Z."/>
            <person name="Freedman E."/>
            <person name="Gellesch M."/>
            <person name="Goldberg J."/>
            <person name="Griggs A."/>
            <person name="Gujja S."/>
            <person name="Heilman E.R."/>
            <person name="Heiman D."/>
            <person name="Hepburn T."/>
            <person name="Howarth C."/>
            <person name="Jen D."/>
            <person name="Larson L."/>
            <person name="Mehta T."/>
            <person name="Neiman D."/>
            <person name="Pearson M."/>
            <person name="Roberts A."/>
            <person name="Saif S."/>
            <person name="Shea T."/>
            <person name="Shenoy N."/>
            <person name="Sisk P."/>
            <person name="Stolte C."/>
            <person name="Sykes S."/>
            <person name="Walk T."/>
            <person name="White J."/>
            <person name="Yandava C."/>
            <person name="Haas B."/>
            <person name="Nusbaum C."/>
            <person name="Birren B."/>
        </authorList>
    </citation>
    <scope>NUCLEOTIDE SEQUENCE [LARGE SCALE GENOMIC DNA]</scope>
    <source>
        <strain evidence="4">ATCC 64411 / 73-15</strain>
    </source>
</reference>
<reference evidence="3" key="5">
    <citation type="submission" date="2015-06" db="UniProtKB">
        <authorList>
            <consortium name="EnsemblFungi"/>
        </authorList>
    </citation>
    <scope>IDENTIFICATION</scope>
    <source>
        <strain evidence="3">ATCC 64411</strain>
    </source>
</reference>